<evidence type="ECO:0000259" key="13">
    <source>
        <dbReference type="PROSITE" id="PS50290"/>
    </source>
</evidence>
<name>A0A1Z5J626_FISSO</name>
<feature type="domain" description="FAT" evidence="14">
    <location>
        <begin position="1826"/>
        <end position="2471"/>
    </location>
</feature>
<feature type="compositionally biased region" description="Basic and acidic residues" evidence="12">
    <location>
        <begin position="2898"/>
        <end position="2909"/>
    </location>
</feature>
<dbReference type="Pfam" id="PF02259">
    <property type="entry name" value="FAT"/>
    <property type="match status" value="1"/>
</dbReference>
<evidence type="ECO:0000259" key="14">
    <source>
        <dbReference type="PROSITE" id="PS51189"/>
    </source>
</evidence>
<keyword evidence="6" id="KW-0547">Nucleotide-binding</keyword>
<evidence type="ECO:0000256" key="1">
    <source>
        <dbReference type="ARBA" id="ARBA00004123"/>
    </source>
</evidence>
<dbReference type="PANTHER" id="PTHR11139">
    <property type="entry name" value="ATAXIA TELANGIECTASIA MUTATED ATM -RELATED"/>
    <property type="match status" value="1"/>
</dbReference>
<dbReference type="InterPro" id="IPR003152">
    <property type="entry name" value="FATC_dom"/>
</dbReference>
<dbReference type="GO" id="GO:0000077">
    <property type="term" value="P:DNA damage checkpoint signaling"/>
    <property type="evidence" value="ECO:0007669"/>
    <property type="project" value="TreeGrafter"/>
</dbReference>
<feature type="domain" description="FATC" evidence="15">
    <location>
        <begin position="2950"/>
        <end position="2982"/>
    </location>
</feature>
<protein>
    <recommendedName>
        <fullName evidence="3">non-specific serine/threonine protein kinase</fullName>
        <ecNumber evidence="3">2.7.11.1</ecNumber>
    </recommendedName>
</protein>
<evidence type="ECO:0000256" key="7">
    <source>
        <dbReference type="ARBA" id="ARBA00022763"/>
    </source>
</evidence>
<dbReference type="InterPro" id="IPR057564">
    <property type="entry name" value="HEAT_ATR"/>
</dbReference>
<dbReference type="PANTHER" id="PTHR11139:SF69">
    <property type="entry name" value="SERINE_THREONINE-PROTEIN KINASE ATR"/>
    <property type="match status" value="1"/>
</dbReference>
<keyword evidence="8 16" id="KW-0418">Kinase</keyword>
<evidence type="ECO:0000256" key="3">
    <source>
        <dbReference type="ARBA" id="ARBA00012513"/>
    </source>
</evidence>
<dbReference type="InterPro" id="IPR036940">
    <property type="entry name" value="PI3/4_kinase_cat_sf"/>
</dbReference>
<dbReference type="InterPro" id="IPR050517">
    <property type="entry name" value="DDR_Repair_Kinase"/>
</dbReference>
<dbReference type="Pfam" id="PF25030">
    <property type="entry name" value="M-HEAT_ATR"/>
    <property type="match status" value="1"/>
</dbReference>
<evidence type="ECO:0000256" key="9">
    <source>
        <dbReference type="ARBA" id="ARBA00022840"/>
    </source>
</evidence>
<dbReference type="InterPro" id="IPR003151">
    <property type="entry name" value="PIK-rel_kinase_FAT"/>
</dbReference>
<dbReference type="PROSITE" id="PS51190">
    <property type="entry name" value="FATC"/>
    <property type="match status" value="1"/>
</dbReference>
<dbReference type="InterPro" id="IPR014009">
    <property type="entry name" value="PIK_FAT"/>
</dbReference>
<evidence type="ECO:0000256" key="6">
    <source>
        <dbReference type="ARBA" id="ARBA00022741"/>
    </source>
</evidence>
<dbReference type="Proteomes" id="UP000198406">
    <property type="component" value="Unassembled WGS sequence"/>
</dbReference>
<dbReference type="CDD" id="cd00892">
    <property type="entry name" value="PIKKc_ATR"/>
    <property type="match status" value="1"/>
</dbReference>
<dbReference type="Pfam" id="PF23593">
    <property type="entry name" value="HEAT_ATR"/>
    <property type="match status" value="1"/>
</dbReference>
<sequence length="2982" mass="338094">MPSPPALVEGRNETSLLIQISESCARHRLRHEKQQSSHEAGEENMSTFCQESIKTLQKIVPKVERQYHASTNPQAEDVGHICDFYEQLIEGDFCPHAPDALRQENGTLNVMPRIYFLFENLLSFSVMEDTMTSSRTATSSRVFEKICQTVAQLLTMMADCAMVHDIFQDWLELALDLTLLCQSSLTDEYMDQVELSLYDRVLVQSMAIIDDKEEYVLMLKTKEHLYIIQSAVTTVLYHLIYLLKEKRLLDAMMVDMVQNSGYGDSYFLALITERPELFEELLAMGRQILSSHGSESSKENALRVRSKMATLRLLQMMETDLRDIKVVSPFASLRLHSHILIAQTIGNVLQTKQSSSLSKLEASYIRKLAQCLTGSVHRFAECPSDRTTYLALLWNRLPCIQSCQAPLKVNPARRALEVAVLRSIHMLLVEVGKCGHAEALVSDHDTLTHMIELVQDPDFHEYAICIISTILAKNGYKNLDEICGEAIRLSEMENVEEKVSSGTKRTLPLRELTSFNKRQKYDEVDNTTLRSDECRENMIRVAVENLLQLLVYGRVSDQATSTSSIRVLGGIRIVFTLAEGVGASLGQIAEKWLSRALDVALQLARKLQDSDGSSESRVMLRSLVCCGLHVSLIRSHCPDLYANALAAGLPVDDFVMTCESLILFLLNEGHIEKHPWVLDSLWHRCLHWQFTGRSRPLSPLGSFEIEVFTLLLVRVAFDGCKVTSHKVEKVNVEESQDSQDKRLSFLASSVKLIRPESNLTTQQKTCGLLTLIDFKNLNSESKKTCLLSIQWLLRESSLPDLRVMMNPCNRERPLSGSDLWCFVIDCCFADADQSIRKNAAEIIQLVFNDRSTGLILCLLATDDEWIVLNSGPRSTHNFTHLQILDQLVIRFFRNVDEFLHRRCCVPQSQLSLTIGSVASSNRSLRNEAHWISFVELSRWIYSSVASRVFDNENIKRFVPNLFREVLVPSSTLLMADGCTGIDNIRDGTKERHCLLLSTFIGVFILCGSADAEETSIAARNPGCVNDIERFLGCYLPYIFAQFVLERDYDALRLTTCFKFFILGQKLFESKQKMRVSNDGLKINHVFDLSLGSPKSTFVTSSMLSRVWRHDLEEQTGSLCSSTDVFATLLPLVFTRAGESEIIFLMQTVLKNRLISLTKTIQTNERTILRNILLEIGDNYYSYDPVFRAFKLIDYFRTLSNEASTRPLSTLYRNFKDIDECHSEWITMHFMYLVVQIVQFRWSTKTDKEKTQSLRSLLFAVRLLDPKESCQYFPQIIATLNAAVALCEERATHDTEEVLLVAVQILSEFIKLAAEGNTELLGQNLKIVVVSLVPVLSESEYSHESSARLASRNVGIEIIERLVHGDLGRRLAPYFSDIPFLPSNEALHSVKESLRSLGVDNDTVLSTQGTQDGASTDQSHNDTPKQEALRQRLATVCPLIAHENAGVRRIALKHIIDLLKANRYLFHALVENEGDTSMKHYLTVIKPETSGSSYGTVTELLEAVMNRCLVETDEKTRILLATCIGEVGAIAVDRLEENSDRNSSVKMEHGPWKSRAARHQLKLVTEHLVTSLKAAHTTSDQHKIMFTIQQILQILDRSVSKGKVQDDTSNSEKSEMSGWLSAQLSNAGVLDIVEPFWWTEFCESEAAVTWRSPPFFDEAPSYFAWMSNWCSYLARRAYDKRETEWSELFYACRTALRTPVGLVIAEYLLPILILDRICFGDAHDEKVILDEIRSALTFRNDLFPKMIDTERQKVVNTLLDLIETMQRWHEQETESKLTGSVNSVESREFKDNKHNIEPTINRGAFTWTLEDATMRIDDILINIPLSLRARAASCVGMHSRALRLFEMVARQRTVKVVFENTKTKYVCDKQTRSRAAGNCSGSELEYLMETLCSLDDYETLSCLLEDESVTSGASFSWGATKRKEISGDWEGALQDYERALQLQRTDKRKSIHLQKGALRCLLELGHFESVINQVSGLMSESYTANTDCSIVDEYLPASVEASWRLGDWNSLESLSNSETKQKCSRECPGLTQGDIILELRKGNFETVMAHLANARRLIMNTLSITASEGYARAFRDVISLHALREIEDVASIICDDDASGNLGELLAKADLSWDRRLSFVGPVGASHILDSRLALSRLAGDSILEGSIFLQMGKMARKDRLLGTAANALSQAQAVFCNVKAGNWNGHGITRSSIHFQIAKLRHDCGDCTSALRMLDIGDLDTLVHLSDPDLRLHVHERVKLFLGSECHGMTNEETVSVFAKSVLQSTRWMIDGGLKGGSEIMSRFRILHQVAPRLEKGHFYFAKYVDAILRSRITAMLRKSPEGHSRESDDILDSFVVAHDRACQRYILLAIKHYVEALIIDIRHVYQALPRLLSLWFEFTSIGSTEQPKYRVYEEPTAQVLTQNQEEANAVIATKYKQIPVPAFYTALPQLVSRVKHPNSDTTTVVHGIVRRVLTKYPAQAMWPLAWLRQSRQHDRQKAGNEIFREAELRLAETSNRLHLLLVESKSLFEWLQKLAKFEPKKARCTEIKVTPWKGQIGLEEFIPPVKAALSASFSIGDSERSRDLFPRHVPRMRMFSSTIKVMQSKARPKILKAHVVSADILTKTKERTSSGCFDIGEIHFLVKQEAKGDLRKDARVQELNNVVNRLLVSTAGRTMNQRRPLRIRTFAVTCLSEDTGILEWVPDTSSFRSLIGKAYNPQVNTYTVQRRGARLANLGDPVLRKDYERCQEMFFVSKNLKAATKMFEELCLKTNPPLLFWWFVHTFENSNAWYEARTRFTRSSAAWAAIGHVLGVGDRHAENILVDTSNGECVHVDFDCIFDKGLHLPKPEVVPFRLTQNMLDAFGPTGADGIFRDTLYKAMHTLRDNRDTLLSVLEPFLKDPVIDWKRSRSQQQGKNSSGEDHSTKEAKRSINVIDERLRGIYNLRNPNYKRIRRNDTFVDQEDEELTHMLPLSVEGQVHKMIAEATSNENLVQMYIGWMAWL</sequence>
<comment type="similarity">
    <text evidence="2">Belongs to the PI3/PI4-kinase family. ATM subfamily.</text>
</comment>
<reference evidence="16 17" key="1">
    <citation type="journal article" date="2015" name="Plant Cell">
        <title>Oil accumulation by the oleaginous diatom Fistulifera solaris as revealed by the genome and transcriptome.</title>
        <authorList>
            <person name="Tanaka T."/>
            <person name="Maeda Y."/>
            <person name="Veluchamy A."/>
            <person name="Tanaka M."/>
            <person name="Abida H."/>
            <person name="Marechal E."/>
            <person name="Bowler C."/>
            <person name="Muto M."/>
            <person name="Sunaga Y."/>
            <person name="Tanaka M."/>
            <person name="Yoshino T."/>
            <person name="Taniguchi T."/>
            <person name="Fukuda Y."/>
            <person name="Nemoto M."/>
            <person name="Matsumoto M."/>
            <person name="Wong P.S."/>
            <person name="Aburatani S."/>
            <person name="Fujibuchi W."/>
        </authorList>
    </citation>
    <scope>NUCLEOTIDE SEQUENCE [LARGE SCALE GENOMIC DNA]</scope>
    <source>
        <strain evidence="16 17">JPCC DA0580</strain>
    </source>
</reference>
<evidence type="ECO:0000256" key="8">
    <source>
        <dbReference type="ARBA" id="ARBA00022777"/>
    </source>
</evidence>
<dbReference type="GO" id="GO:0004674">
    <property type="term" value="F:protein serine/threonine kinase activity"/>
    <property type="evidence" value="ECO:0007669"/>
    <property type="project" value="UniProtKB-KW"/>
</dbReference>
<dbReference type="EMBL" id="BDSP01000005">
    <property type="protein sequence ID" value="GAX09288.1"/>
    <property type="molecule type" value="Genomic_DNA"/>
</dbReference>
<dbReference type="GO" id="GO:0005524">
    <property type="term" value="F:ATP binding"/>
    <property type="evidence" value="ECO:0007669"/>
    <property type="project" value="UniProtKB-KW"/>
</dbReference>
<dbReference type="SUPFAM" id="SSF56112">
    <property type="entry name" value="Protein kinase-like (PK-like)"/>
    <property type="match status" value="1"/>
</dbReference>
<dbReference type="Gene3D" id="1.10.1070.11">
    <property type="entry name" value="Phosphatidylinositol 3-/4-kinase, catalytic domain"/>
    <property type="match status" value="1"/>
</dbReference>
<evidence type="ECO:0000256" key="11">
    <source>
        <dbReference type="ARBA" id="ARBA00023242"/>
    </source>
</evidence>
<feature type="compositionally biased region" description="Polar residues" evidence="12">
    <location>
        <begin position="1404"/>
        <end position="1417"/>
    </location>
</feature>
<dbReference type="InParanoid" id="A0A1Z5J626"/>
<keyword evidence="17" id="KW-1185">Reference proteome</keyword>
<dbReference type="Gene3D" id="3.30.1010.10">
    <property type="entry name" value="Phosphatidylinositol 3-kinase Catalytic Subunit, Chain A, domain 4"/>
    <property type="match status" value="1"/>
</dbReference>
<dbReference type="Pfam" id="PF02260">
    <property type="entry name" value="FATC"/>
    <property type="match status" value="1"/>
</dbReference>
<evidence type="ECO:0000313" key="16">
    <source>
        <dbReference type="EMBL" id="GAX09288.1"/>
    </source>
</evidence>
<dbReference type="EC" id="2.7.11.1" evidence="3"/>
<accession>A0A1Z5J626</accession>
<feature type="region of interest" description="Disordered" evidence="12">
    <location>
        <begin position="1404"/>
        <end position="1425"/>
    </location>
</feature>
<evidence type="ECO:0000256" key="12">
    <source>
        <dbReference type="SAM" id="MobiDB-lite"/>
    </source>
</evidence>
<dbReference type="OrthoDB" id="381190at2759"/>
<comment type="caution">
    <text evidence="16">The sequence shown here is derived from an EMBL/GenBank/DDBJ whole genome shotgun (WGS) entry which is preliminary data.</text>
</comment>
<dbReference type="InterPro" id="IPR056802">
    <property type="entry name" value="ATR-like_M-HEAT"/>
</dbReference>
<evidence type="ECO:0000256" key="2">
    <source>
        <dbReference type="ARBA" id="ARBA00010769"/>
    </source>
</evidence>
<comment type="subcellular location">
    <subcellularLocation>
        <location evidence="1">Nucleus</location>
    </subcellularLocation>
</comment>
<dbReference type="GO" id="GO:0005634">
    <property type="term" value="C:nucleus"/>
    <property type="evidence" value="ECO:0007669"/>
    <property type="project" value="UniProtKB-SubCell"/>
</dbReference>
<dbReference type="GO" id="GO:0000723">
    <property type="term" value="P:telomere maintenance"/>
    <property type="evidence" value="ECO:0007669"/>
    <property type="project" value="TreeGrafter"/>
</dbReference>
<evidence type="ECO:0000256" key="5">
    <source>
        <dbReference type="ARBA" id="ARBA00022679"/>
    </source>
</evidence>
<dbReference type="InterPro" id="IPR011009">
    <property type="entry name" value="Kinase-like_dom_sf"/>
</dbReference>
<keyword evidence="4" id="KW-0723">Serine/threonine-protein kinase</keyword>
<keyword evidence="5 16" id="KW-0808">Transferase</keyword>
<feature type="region of interest" description="Disordered" evidence="12">
    <location>
        <begin position="2888"/>
        <end position="2909"/>
    </location>
</feature>
<evidence type="ECO:0000256" key="4">
    <source>
        <dbReference type="ARBA" id="ARBA00022527"/>
    </source>
</evidence>
<dbReference type="Pfam" id="PF00454">
    <property type="entry name" value="PI3_PI4_kinase"/>
    <property type="match status" value="1"/>
</dbReference>
<dbReference type="GO" id="GO:0006281">
    <property type="term" value="P:DNA repair"/>
    <property type="evidence" value="ECO:0007669"/>
    <property type="project" value="UniProtKB-KW"/>
</dbReference>
<dbReference type="InterPro" id="IPR000403">
    <property type="entry name" value="PI3/4_kinase_cat_dom"/>
</dbReference>
<dbReference type="InterPro" id="IPR016024">
    <property type="entry name" value="ARM-type_fold"/>
</dbReference>
<evidence type="ECO:0000259" key="15">
    <source>
        <dbReference type="PROSITE" id="PS51190"/>
    </source>
</evidence>
<proteinExistence type="inferred from homology"/>
<dbReference type="PROSITE" id="PS50290">
    <property type="entry name" value="PI3_4_KINASE_3"/>
    <property type="match status" value="1"/>
</dbReference>
<dbReference type="SMART" id="SM00146">
    <property type="entry name" value="PI3Kc"/>
    <property type="match status" value="1"/>
</dbReference>
<keyword evidence="11" id="KW-0539">Nucleus</keyword>
<keyword evidence="10" id="KW-0234">DNA repair</keyword>
<feature type="domain" description="PI3K/PI4K catalytic" evidence="13">
    <location>
        <begin position="2576"/>
        <end position="2926"/>
    </location>
</feature>
<organism evidence="16 17">
    <name type="scientific">Fistulifera solaris</name>
    <name type="common">Oleaginous diatom</name>
    <dbReference type="NCBI Taxonomy" id="1519565"/>
    <lineage>
        <taxon>Eukaryota</taxon>
        <taxon>Sar</taxon>
        <taxon>Stramenopiles</taxon>
        <taxon>Ochrophyta</taxon>
        <taxon>Bacillariophyta</taxon>
        <taxon>Bacillariophyceae</taxon>
        <taxon>Bacillariophycidae</taxon>
        <taxon>Naviculales</taxon>
        <taxon>Naviculaceae</taxon>
        <taxon>Fistulifera</taxon>
    </lineage>
</organism>
<evidence type="ECO:0000256" key="10">
    <source>
        <dbReference type="ARBA" id="ARBA00023204"/>
    </source>
</evidence>
<keyword evidence="7" id="KW-0227">DNA damage</keyword>
<evidence type="ECO:0000313" key="17">
    <source>
        <dbReference type="Proteomes" id="UP000198406"/>
    </source>
</evidence>
<dbReference type="GO" id="GO:0005694">
    <property type="term" value="C:chromosome"/>
    <property type="evidence" value="ECO:0007669"/>
    <property type="project" value="TreeGrafter"/>
</dbReference>
<keyword evidence="9" id="KW-0067">ATP-binding</keyword>
<dbReference type="PROSITE" id="PS51189">
    <property type="entry name" value="FAT"/>
    <property type="match status" value="1"/>
</dbReference>
<dbReference type="SMART" id="SM01343">
    <property type="entry name" value="FATC"/>
    <property type="match status" value="1"/>
</dbReference>
<gene>
    <name evidence="16" type="ORF">FisN_17Lh036</name>
</gene>
<dbReference type="SUPFAM" id="SSF48371">
    <property type="entry name" value="ARM repeat"/>
    <property type="match status" value="1"/>
</dbReference>